<dbReference type="Pfam" id="PF20434">
    <property type="entry name" value="BD-FAE"/>
    <property type="match status" value="1"/>
</dbReference>
<evidence type="ECO:0000259" key="4">
    <source>
        <dbReference type="Pfam" id="PF20434"/>
    </source>
</evidence>
<feature type="signal peptide" evidence="3">
    <location>
        <begin position="1"/>
        <end position="42"/>
    </location>
</feature>
<evidence type="ECO:0000256" key="3">
    <source>
        <dbReference type="SAM" id="SignalP"/>
    </source>
</evidence>
<protein>
    <recommendedName>
        <fullName evidence="4">BD-FAE-like domain-containing protein</fullName>
    </recommendedName>
</protein>
<dbReference type="AlphaFoldDB" id="A0A124IC83"/>
<dbReference type="InterPro" id="IPR050300">
    <property type="entry name" value="GDXG_lipolytic_enzyme"/>
</dbReference>
<sequence>MQLRTGIHLSQLRSGRIPRALAAAAAAVVLITAAGAAAPARAQTDVEVTKDLAYAPAQPPGTQGHLLDLYVPRSARPVPLVIFSSGSGWLADSGRRGADRVAAQLNPRGFAVAGVAIRSSGQAQFPAQLYDIKGAIRWLRANAKTYNLDPHRVAIMGDSSGGWTTAMAAVTGDRPELEGDVGPRGPSSAVQAAVPFYPPTDFLQMDAHMPDDCRVFNSAFGLTDCHSDARSPESLLLGCTITACPGKVVAANPLTYIGERHTPPFLIFHGEQDPFVPYHQSRLLYDALASAGEEARLISFPRAGHGPLEDMLTDDETRQGAYQETTRNGHSTPARPVTPTWPTVVSFLEQRLRPVSR</sequence>
<accession>A0A124IC83</accession>
<feature type="chain" id="PRO_5007174228" description="BD-FAE-like domain-containing protein" evidence="3">
    <location>
        <begin position="43"/>
        <end position="357"/>
    </location>
</feature>
<keyword evidence="3" id="KW-0732">Signal</keyword>
<dbReference type="Proteomes" id="UP000053260">
    <property type="component" value="Unassembled WGS sequence"/>
</dbReference>
<dbReference type="InterPro" id="IPR029058">
    <property type="entry name" value="AB_hydrolase_fold"/>
</dbReference>
<comment type="caution">
    <text evidence="5">The sequence shown here is derived from an EMBL/GenBank/DDBJ whole genome shotgun (WGS) entry which is preliminary data.</text>
</comment>
<dbReference type="InterPro" id="IPR049492">
    <property type="entry name" value="BD-FAE-like_dom"/>
</dbReference>
<dbReference type="RefSeq" id="WP_067036726.1">
    <property type="nucleotide sequence ID" value="NZ_KQ949169.1"/>
</dbReference>
<feature type="domain" description="BD-FAE-like" evidence="4">
    <location>
        <begin position="67"/>
        <end position="288"/>
    </location>
</feature>
<name>A0A124IC83_9ACTN</name>
<organism evidence="5 6">
    <name type="scientific">Streptomyces dysideae</name>
    <dbReference type="NCBI Taxonomy" id="909626"/>
    <lineage>
        <taxon>Bacteria</taxon>
        <taxon>Bacillati</taxon>
        <taxon>Actinomycetota</taxon>
        <taxon>Actinomycetes</taxon>
        <taxon>Kitasatosporales</taxon>
        <taxon>Streptomycetaceae</taxon>
        <taxon>Streptomyces</taxon>
    </lineage>
</organism>
<keyword evidence="6" id="KW-1185">Reference proteome</keyword>
<feature type="region of interest" description="Disordered" evidence="2">
    <location>
        <begin position="317"/>
        <end position="339"/>
    </location>
</feature>
<reference evidence="5 6" key="1">
    <citation type="submission" date="2015-10" db="EMBL/GenBank/DDBJ databases">
        <title>Draft genome sequence of Streptomyces sp. RV15, isolated from a marine sponge.</title>
        <authorList>
            <person name="Ruckert C."/>
            <person name="Abdelmohsen U.R."/>
            <person name="Winkler A."/>
            <person name="Hentschel U."/>
            <person name="Kalinowski J."/>
            <person name="Kampfer P."/>
            <person name="Glaeser S."/>
        </authorList>
    </citation>
    <scope>NUCLEOTIDE SEQUENCE [LARGE SCALE GENOMIC DNA]</scope>
    <source>
        <strain evidence="5 6">RV15</strain>
    </source>
</reference>
<dbReference type="OrthoDB" id="9803828at2"/>
<dbReference type="EMBL" id="LMXB01000188">
    <property type="protein sequence ID" value="KUO11207.1"/>
    <property type="molecule type" value="Genomic_DNA"/>
</dbReference>
<evidence type="ECO:0000313" key="6">
    <source>
        <dbReference type="Proteomes" id="UP000053260"/>
    </source>
</evidence>
<evidence type="ECO:0000313" key="5">
    <source>
        <dbReference type="EMBL" id="KUO11207.1"/>
    </source>
</evidence>
<evidence type="ECO:0000256" key="2">
    <source>
        <dbReference type="SAM" id="MobiDB-lite"/>
    </source>
</evidence>
<gene>
    <name evidence="5" type="ORF">AQJ91_48125</name>
</gene>
<dbReference type="Gene3D" id="3.40.50.1820">
    <property type="entry name" value="alpha/beta hydrolase"/>
    <property type="match status" value="1"/>
</dbReference>
<dbReference type="SUPFAM" id="SSF53474">
    <property type="entry name" value="alpha/beta-Hydrolases"/>
    <property type="match status" value="1"/>
</dbReference>
<dbReference type="PANTHER" id="PTHR48081:SF13">
    <property type="entry name" value="ALPHA_BETA HYDROLASE"/>
    <property type="match status" value="1"/>
</dbReference>
<dbReference type="GO" id="GO:0016787">
    <property type="term" value="F:hydrolase activity"/>
    <property type="evidence" value="ECO:0007669"/>
    <property type="project" value="UniProtKB-KW"/>
</dbReference>
<keyword evidence="1" id="KW-0378">Hydrolase</keyword>
<dbReference type="PANTHER" id="PTHR48081">
    <property type="entry name" value="AB HYDROLASE SUPERFAMILY PROTEIN C4A8.06C"/>
    <property type="match status" value="1"/>
</dbReference>
<dbReference type="STRING" id="909626.AQJ91_48125"/>
<proteinExistence type="predicted"/>
<feature type="compositionally biased region" description="Polar residues" evidence="2">
    <location>
        <begin position="320"/>
        <end position="331"/>
    </location>
</feature>
<evidence type="ECO:0000256" key="1">
    <source>
        <dbReference type="ARBA" id="ARBA00022801"/>
    </source>
</evidence>